<evidence type="ECO:0000256" key="3">
    <source>
        <dbReference type="ARBA" id="ARBA00022617"/>
    </source>
</evidence>
<dbReference type="Gene3D" id="1.10.489.10">
    <property type="entry name" value="Chloroperoxidase-like"/>
    <property type="match status" value="1"/>
</dbReference>
<feature type="chain" id="PRO_5024366005" description="Heme haloperoxidase family profile domain-containing protein" evidence="8">
    <location>
        <begin position="20"/>
        <end position="325"/>
    </location>
</feature>
<evidence type="ECO:0000256" key="5">
    <source>
        <dbReference type="ARBA" id="ARBA00023002"/>
    </source>
</evidence>
<feature type="domain" description="Heme haloperoxidase family profile" evidence="9">
    <location>
        <begin position="67"/>
        <end position="283"/>
    </location>
</feature>
<keyword evidence="2" id="KW-0575">Peroxidase</keyword>
<evidence type="ECO:0000256" key="7">
    <source>
        <dbReference type="ARBA" id="ARBA00025795"/>
    </source>
</evidence>
<dbReference type="GO" id="GO:0046872">
    <property type="term" value="F:metal ion binding"/>
    <property type="evidence" value="ECO:0007669"/>
    <property type="project" value="UniProtKB-KW"/>
</dbReference>
<keyword evidence="4" id="KW-0479">Metal-binding</keyword>
<evidence type="ECO:0000256" key="4">
    <source>
        <dbReference type="ARBA" id="ARBA00022723"/>
    </source>
</evidence>
<feature type="signal peptide" evidence="8">
    <location>
        <begin position="1"/>
        <end position="19"/>
    </location>
</feature>
<evidence type="ECO:0000256" key="1">
    <source>
        <dbReference type="ARBA" id="ARBA00001970"/>
    </source>
</evidence>
<dbReference type="PROSITE" id="PS51405">
    <property type="entry name" value="HEME_HALOPEROXIDASE"/>
    <property type="match status" value="1"/>
</dbReference>
<evidence type="ECO:0000313" key="11">
    <source>
        <dbReference type="Proteomes" id="UP000324241"/>
    </source>
</evidence>
<comment type="cofactor">
    <cofactor evidence="1">
        <name>heme b</name>
        <dbReference type="ChEBI" id="CHEBI:60344"/>
    </cofactor>
</comment>
<dbReference type="GeneID" id="54332255"/>
<proteinExistence type="inferred from homology"/>
<keyword evidence="5" id="KW-0560">Oxidoreductase</keyword>
<dbReference type="InterPro" id="IPR000028">
    <property type="entry name" value="Chloroperoxidase"/>
</dbReference>
<name>A0A5M9M7R4_9EURO</name>
<organism evidence="10 11">
    <name type="scientific">Aspergillus tanneri</name>
    <dbReference type="NCBI Taxonomy" id="1220188"/>
    <lineage>
        <taxon>Eukaryota</taxon>
        <taxon>Fungi</taxon>
        <taxon>Dikarya</taxon>
        <taxon>Ascomycota</taxon>
        <taxon>Pezizomycotina</taxon>
        <taxon>Eurotiomycetes</taxon>
        <taxon>Eurotiomycetidae</taxon>
        <taxon>Eurotiales</taxon>
        <taxon>Aspergillaceae</taxon>
        <taxon>Aspergillus</taxon>
        <taxon>Aspergillus subgen. Circumdati</taxon>
    </lineage>
</organism>
<dbReference type="GO" id="GO:0004601">
    <property type="term" value="F:peroxidase activity"/>
    <property type="evidence" value="ECO:0007669"/>
    <property type="project" value="UniProtKB-KW"/>
</dbReference>
<evidence type="ECO:0000259" key="9">
    <source>
        <dbReference type="PROSITE" id="PS51405"/>
    </source>
</evidence>
<dbReference type="VEuPathDB" id="FungiDB:EYZ11_008090"/>
<reference evidence="10 11" key="1">
    <citation type="submission" date="2019-08" db="EMBL/GenBank/DDBJ databases">
        <title>The genome sequence of a newly discovered highly antifungal drug resistant Aspergillus species, Aspergillus tanneri NIH 1004.</title>
        <authorList>
            <person name="Mounaud S."/>
            <person name="Singh I."/>
            <person name="Joardar V."/>
            <person name="Pakala S."/>
            <person name="Pakala S."/>
            <person name="Venepally P."/>
            <person name="Chung J.K."/>
            <person name="Losada L."/>
            <person name="Nierman W.C."/>
        </authorList>
    </citation>
    <scope>NUCLEOTIDE SEQUENCE [LARGE SCALE GENOMIC DNA]</scope>
    <source>
        <strain evidence="10 11">NIH1004</strain>
    </source>
</reference>
<comment type="similarity">
    <text evidence="7">Belongs to the chloroperoxidase family.</text>
</comment>
<comment type="caution">
    <text evidence="10">The sequence shown here is derived from an EMBL/GenBank/DDBJ whole genome shotgun (WGS) entry which is preliminary data.</text>
</comment>
<dbReference type="Pfam" id="PF01328">
    <property type="entry name" value="Peroxidase_2"/>
    <property type="match status" value="1"/>
</dbReference>
<keyword evidence="8" id="KW-0732">Signal</keyword>
<dbReference type="SUPFAM" id="SSF47571">
    <property type="entry name" value="Cloroperoxidase"/>
    <property type="match status" value="1"/>
</dbReference>
<dbReference type="PANTHER" id="PTHR33577:SF16">
    <property type="entry name" value="HEME HALOPEROXIDASE FAMILY PROFILE DOMAIN-CONTAINING PROTEIN"/>
    <property type="match status" value="1"/>
</dbReference>
<dbReference type="EMBL" id="QUQM01000005">
    <property type="protein sequence ID" value="KAA8642801.1"/>
    <property type="molecule type" value="Genomic_DNA"/>
</dbReference>
<evidence type="ECO:0000256" key="6">
    <source>
        <dbReference type="ARBA" id="ARBA00023004"/>
    </source>
</evidence>
<dbReference type="AlphaFoldDB" id="A0A5M9M7R4"/>
<evidence type="ECO:0000256" key="8">
    <source>
        <dbReference type="SAM" id="SignalP"/>
    </source>
</evidence>
<evidence type="ECO:0000256" key="2">
    <source>
        <dbReference type="ARBA" id="ARBA00022559"/>
    </source>
</evidence>
<evidence type="ECO:0000313" key="10">
    <source>
        <dbReference type="EMBL" id="KAA8642801.1"/>
    </source>
</evidence>
<dbReference type="OrthoDB" id="407298at2759"/>
<protein>
    <recommendedName>
        <fullName evidence="9">Heme haloperoxidase family profile domain-containing protein</fullName>
    </recommendedName>
</protein>
<keyword evidence="6" id="KW-0408">Iron</keyword>
<gene>
    <name evidence="10" type="ORF">ATNIH1004_009553</name>
</gene>
<keyword evidence="3" id="KW-0349">Heme</keyword>
<dbReference type="Proteomes" id="UP000324241">
    <property type="component" value="Unassembled WGS sequence"/>
</dbReference>
<sequence length="325" mass="37068">MNLGLYLGILLDVILRSSAWINWDFAANRHQQVLPQDDPNRGFGINEPFIPTPTHILPAKKPFYIDEKINYYRRYYNGSKNGEYRRSSCPAINALANRGYINRSGRNITYAELADAVRRVWNFGDDNIMLVLAPTFAMHGWPETINLDDFNDDLMQYVVNCPAAPTRNDRAVGDNININMTLFESLLSFSKDGLTLSLEDLAEHHHLRHNQSKAENPSFVFGNQGAICTCAQYTNMVGVLGKFGKHGRTTLSVEDVRMFYLDEDIPKGYERREIAHYSPESNAMIDRMSHHVGYTIQRPFPPGDQDPGRDICPMRARFQGKNCED</sequence>
<dbReference type="PANTHER" id="PTHR33577">
    <property type="entry name" value="STERIGMATOCYSTIN BIOSYNTHESIS PEROXIDASE STCC-RELATED"/>
    <property type="match status" value="1"/>
</dbReference>
<dbReference type="InterPro" id="IPR036851">
    <property type="entry name" value="Chloroperoxidase-like_sf"/>
</dbReference>
<dbReference type="RefSeq" id="XP_033422163.1">
    <property type="nucleotide sequence ID" value="XM_033574145.1"/>
</dbReference>
<accession>A0A5M9M7R4</accession>